<dbReference type="EMBL" id="KJ659888">
    <property type="protein sequence ID" value="AJO68342.1"/>
    <property type="molecule type" value="Genomic_DNA"/>
</dbReference>
<gene>
    <name evidence="2" type="primary">rtcTP</name>
    <name evidence="3" type="ORF">GIX76_10025</name>
</gene>
<feature type="domain" description="Transposase IS701-like DDE" evidence="1">
    <location>
        <begin position="77"/>
        <end position="257"/>
    </location>
</feature>
<reference evidence="2" key="1">
    <citation type="submission" date="2014-04" db="EMBL/GenBank/DDBJ databases">
        <authorList>
            <person name="Gaenzle M."/>
            <person name="Walter J."/>
            <person name="Duar R."/>
            <person name="Lohans C."/>
            <person name="Vederas J."/>
        </authorList>
    </citation>
    <scope>NUCLEOTIDE SEQUENCE</scope>
    <source>
        <strain evidence="2">LTH5448</strain>
    </source>
</reference>
<accession>A0A098QQQ0</accession>
<dbReference type="RefSeq" id="WP_035157874.1">
    <property type="nucleotide sequence ID" value="NZ_JOOG01000036.1"/>
</dbReference>
<dbReference type="InterPro" id="IPR038721">
    <property type="entry name" value="IS701-like_DDE_dom"/>
</dbReference>
<evidence type="ECO:0000313" key="4">
    <source>
        <dbReference type="Proteomes" id="UP000460207"/>
    </source>
</evidence>
<protein>
    <submittedName>
        <fullName evidence="3">IS4-like element ISLre1 family transposase</fullName>
    </submittedName>
    <submittedName>
        <fullName evidence="2">RtcTP</fullName>
    </submittedName>
</protein>
<sequence length="446" mass="51948">MKSINQIQAENDTKKLISSFIRLIGLGQISNRINFKRHSTISLTAIITWLFEVTFSCRSLYRAQPSQLFSPRTARYVLNDGRINWQKLLCLVAVKIISLLRPLIDRRRRLAFIVDDTLISRPYSTKTELLAKVYDHNQDKYITGYRNLTIGWSDGNTFLPVNFALMSTKNRANLVGTKACVTDQRTIAGQRRNQAQRKMNDVVIELIHQALKFGISAKYVLFDSWYSSPRMFWRLKELGLDSVAMLKRSSKVYYRYRGRAYSIKALYLRLLHSKRHQAENYLYSSNVEANFQGYSFPLKVVFVAKKGTKNQYLVLASTNTKLTPQKIIQLYNRRWSIETYFKTAKQYLRLNKSQIQSYDGQVAQITITALTFILLAWQERQSKDDRTLGDLFYLMNDALPEIKFIEALVYLLKTLESHETVFLNQTISQFMNYLPENIQNALHEAV</sequence>
<reference evidence="3 4" key="3">
    <citation type="submission" date="2019-11" db="EMBL/GenBank/DDBJ databases">
        <title>Draft genome sequence of 12 host-associated Lactobacillus reuteri rodent strains.</title>
        <authorList>
            <person name="Zhang S."/>
            <person name="Ozcam M."/>
            <person name="Van Pijkeren J.P."/>
        </authorList>
    </citation>
    <scope>NUCLEOTIDE SEQUENCE [LARGE SCALE GENOMIC DNA]</scope>
    <source>
        <strain evidence="3 4">N4I</strain>
    </source>
</reference>
<dbReference type="InterPro" id="IPR012337">
    <property type="entry name" value="RNaseH-like_sf"/>
</dbReference>
<dbReference type="Proteomes" id="UP000460207">
    <property type="component" value="Unassembled WGS sequence"/>
</dbReference>
<reference evidence="2" key="2">
    <citation type="journal article" date="2015" name="Appl. Environ. Microbiol.">
        <title>Genetic Determinants of Reutericyclin Biosynthesis in Lactobacillus reuteri.</title>
        <authorList>
            <person name="Lin X.B."/>
            <person name="Lohans C.T."/>
            <person name="Duar R."/>
            <person name="Zheng J."/>
            <person name="Vederas J.C."/>
            <person name="Walter J."/>
            <person name="Ganzle M."/>
        </authorList>
    </citation>
    <scope>NUCLEOTIDE SEQUENCE</scope>
    <source>
        <strain evidence="2">LTH5448</strain>
    </source>
</reference>
<evidence type="ECO:0000313" key="2">
    <source>
        <dbReference type="EMBL" id="AJO68342.1"/>
    </source>
</evidence>
<dbReference type="Pfam" id="PF13546">
    <property type="entry name" value="DDE_5"/>
    <property type="match status" value="1"/>
</dbReference>
<dbReference type="EMBL" id="WJND01000037">
    <property type="protein sequence ID" value="MRG90281.1"/>
    <property type="molecule type" value="Genomic_DNA"/>
</dbReference>
<evidence type="ECO:0000313" key="3">
    <source>
        <dbReference type="EMBL" id="MRG90281.1"/>
    </source>
</evidence>
<dbReference type="PATRIC" id="fig|1598.93.peg.1924"/>
<dbReference type="SUPFAM" id="SSF53098">
    <property type="entry name" value="Ribonuclease H-like"/>
    <property type="match status" value="1"/>
</dbReference>
<proteinExistence type="predicted"/>
<dbReference type="Gene3D" id="3.90.350.10">
    <property type="entry name" value="Transposase Inhibitor Protein From Tn5, Chain A, domain 1"/>
    <property type="match status" value="1"/>
</dbReference>
<name>A0A098QQQ0_LIMRT</name>
<evidence type="ECO:0000259" key="1">
    <source>
        <dbReference type="Pfam" id="PF13546"/>
    </source>
</evidence>
<organism evidence="2">
    <name type="scientific">Limosilactobacillus reuteri</name>
    <name type="common">Lactobacillus reuteri</name>
    <dbReference type="NCBI Taxonomy" id="1598"/>
    <lineage>
        <taxon>Bacteria</taxon>
        <taxon>Bacillati</taxon>
        <taxon>Bacillota</taxon>
        <taxon>Bacilli</taxon>
        <taxon>Lactobacillales</taxon>
        <taxon>Lactobacillaceae</taxon>
        <taxon>Limosilactobacillus</taxon>
    </lineage>
</organism>
<dbReference type="AlphaFoldDB" id="A0A098QQQ0"/>